<keyword evidence="1" id="KW-0472">Membrane</keyword>
<dbReference type="EMBL" id="JAHZIJ010000008">
    <property type="protein sequence ID" value="MBW7475782.1"/>
    <property type="molecule type" value="Genomic_DNA"/>
</dbReference>
<evidence type="ECO:0000313" key="4">
    <source>
        <dbReference type="EMBL" id="MBW7475782.1"/>
    </source>
</evidence>
<gene>
    <name evidence="4" type="ORF">K0T92_13590</name>
</gene>
<name>A0ABS7D8B1_9BACL</name>
<feature type="transmembrane region" description="Helical" evidence="1">
    <location>
        <begin position="30"/>
        <end position="49"/>
    </location>
</feature>
<dbReference type="Proteomes" id="UP000812277">
    <property type="component" value="Unassembled WGS sequence"/>
</dbReference>
<feature type="domain" description="Sigma factor regulator N-terminal" evidence="3">
    <location>
        <begin position="16"/>
        <end position="103"/>
    </location>
</feature>
<keyword evidence="1" id="KW-0812">Transmembrane</keyword>
<evidence type="ECO:0000256" key="1">
    <source>
        <dbReference type="SAM" id="Phobius"/>
    </source>
</evidence>
<proteinExistence type="predicted"/>
<comment type="caution">
    <text evidence="4">The sequence shown here is derived from an EMBL/GenBank/DDBJ whole genome shotgun (WGS) entry which is preliminary data.</text>
</comment>
<protein>
    <submittedName>
        <fullName evidence="4">Anti-sigma factor</fullName>
    </submittedName>
</protein>
<feature type="domain" description="Sigma factor regulator C-terminal" evidence="2">
    <location>
        <begin position="174"/>
        <end position="328"/>
    </location>
</feature>
<dbReference type="RefSeq" id="WP_219873024.1">
    <property type="nucleotide sequence ID" value="NZ_JAHZIJ010000008.1"/>
</dbReference>
<keyword evidence="5" id="KW-1185">Reference proteome</keyword>
<dbReference type="InterPro" id="IPR029101">
    <property type="entry name" value="Sigma_reg_N"/>
</dbReference>
<evidence type="ECO:0000313" key="5">
    <source>
        <dbReference type="Proteomes" id="UP000812277"/>
    </source>
</evidence>
<keyword evidence="1" id="KW-1133">Transmembrane helix</keyword>
<evidence type="ECO:0000259" key="3">
    <source>
        <dbReference type="Pfam" id="PF13800"/>
    </source>
</evidence>
<dbReference type="Pfam" id="PF13800">
    <property type="entry name" value="Sigma_reg_N"/>
    <property type="match status" value="1"/>
</dbReference>
<dbReference type="InterPro" id="IPR025672">
    <property type="entry name" value="Sigma_reg_C_dom"/>
</dbReference>
<accession>A0ABS7D8B1</accession>
<sequence>MNNETKDFVFDEQQTRKLVRKAKLRSTMKIIGVSVIVTPIILLILLYGLRQLSLHNAQKTMDEIILFNEISAPNVHISNQTANYNLFGGEIQTHTYKMLGNRPYIWEPIEGNYNVFGTYSPHYGSYGAIQLDGSASLAESNQLETFNSYTGDREMFFYHPEIAYEWYKDSVSELGQLEEALLVELGLSFDQPYSLDEIESKLPPNVQIVWWWADTYTDDRLNYMRHGQDTVKANSPFIYGFHSKQSKPRQSQNDSFDEVDSFIKNIEHLRESKNFEWEANQVYQSLVGEDGTLDKGDIKIIGAVVAGTTEQLKSLQNQTYIKASTFGVISDRK</sequence>
<organism evidence="4 5">
    <name type="scientific">Paenibacillus oenotherae</name>
    <dbReference type="NCBI Taxonomy" id="1435645"/>
    <lineage>
        <taxon>Bacteria</taxon>
        <taxon>Bacillati</taxon>
        <taxon>Bacillota</taxon>
        <taxon>Bacilli</taxon>
        <taxon>Bacillales</taxon>
        <taxon>Paenibacillaceae</taxon>
        <taxon>Paenibacillus</taxon>
    </lineage>
</organism>
<reference evidence="4 5" key="1">
    <citation type="submission" date="2021-07" db="EMBL/GenBank/DDBJ databases">
        <title>Paenibacillus radiodurans sp. nov., isolated from the southeastern edge of Tengger Desert.</title>
        <authorList>
            <person name="Zhang G."/>
        </authorList>
    </citation>
    <scope>NUCLEOTIDE SEQUENCE [LARGE SCALE GENOMIC DNA]</scope>
    <source>
        <strain evidence="4 5">DT7-4</strain>
    </source>
</reference>
<dbReference type="Pfam" id="PF13791">
    <property type="entry name" value="Sigma_reg_C"/>
    <property type="match status" value="1"/>
</dbReference>
<evidence type="ECO:0000259" key="2">
    <source>
        <dbReference type="Pfam" id="PF13791"/>
    </source>
</evidence>